<dbReference type="SMART" id="SM00947">
    <property type="entry name" value="Pro_CA"/>
    <property type="match status" value="1"/>
</dbReference>
<dbReference type="RefSeq" id="WP_381832801.1">
    <property type="nucleotide sequence ID" value="NZ_JBHTCF010000009.1"/>
</dbReference>
<keyword evidence="4" id="KW-0479">Metal-binding</keyword>
<gene>
    <name evidence="10" type="ORF">ACFQVC_22015</name>
</gene>
<dbReference type="Gene3D" id="3.40.1050.10">
    <property type="entry name" value="Carbonic anhydrase"/>
    <property type="match status" value="1"/>
</dbReference>
<reference evidence="11" key="1">
    <citation type="journal article" date="2019" name="Int. J. Syst. Evol. Microbiol.">
        <title>The Global Catalogue of Microorganisms (GCM) 10K type strain sequencing project: providing services to taxonomists for standard genome sequencing and annotation.</title>
        <authorList>
            <consortium name="The Broad Institute Genomics Platform"/>
            <consortium name="The Broad Institute Genome Sequencing Center for Infectious Disease"/>
            <person name="Wu L."/>
            <person name="Ma J."/>
        </authorList>
    </citation>
    <scope>NUCLEOTIDE SEQUENCE [LARGE SCALE GENOMIC DNA]</scope>
    <source>
        <strain evidence="11">SYNS20</strain>
    </source>
</reference>
<evidence type="ECO:0000256" key="9">
    <source>
        <dbReference type="RuleBase" id="RU003956"/>
    </source>
</evidence>
<evidence type="ECO:0000256" key="4">
    <source>
        <dbReference type="ARBA" id="ARBA00022723"/>
    </source>
</evidence>
<dbReference type="PROSITE" id="PS00704">
    <property type="entry name" value="PROK_CO2_ANHYDRASE_1"/>
    <property type="match status" value="1"/>
</dbReference>
<dbReference type="Pfam" id="PF00484">
    <property type="entry name" value="Pro_CA"/>
    <property type="match status" value="1"/>
</dbReference>
<proteinExistence type="inferred from homology"/>
<evidence type="ECO:0000256" key="2">
    <source>
        <dbReference type="ARBA" id="ARBA00006217"/>
    </source>
</evidence>
<evidence type="ECO:0000256" key="7">
    <source>
        <dbReference type="ARBA" id="ARBA00024993"/>
    </source>
</evidence>
<keyword evidence="5 9" id="KW-0862">Zinc</keyword>
<accession>A0ABW2JLA2</accession>
<dbReference type="PANTHER" id="PTHR11002">
    <property type="entry name" value="CARBONIC ANHYDRASE"/>
    <property type="match status" value="1"/>
</dbReference>
<keyword evidence="6 9" id="KW-0456">Lyase</keyword>
<comment type="function">
    <text evidence="9">Reversible hydration of carbon dioxide.</text>
</comment>
<evidence type="ECO:0000256" key="3">
    <source>
        <dbReference type="ARBA" id="ARBA00012925"/>
    </source>
</evidence>
<evidence type="ECO:0000256" key="6">
    <source>
        <dbReference type="ARBA" id="ARBA00023239"/>
    </source>
</evidence>
<dbReference type="EC" id="4.2.1.1" evidence="3 9"/>
<comment type="catalytic activity">
    <reaction evidence="8 9">
        <text>hydrogencarbonate + H(+) = CO2 + H2O</text>
        <dbReference type="Rhea" id="RHEA:10748"/>
        <dbReference type="ChEBI" id="CHEBI:15377"/>
        <dbReference type="ChEBI" id="CHEBI:15378"/>
        <dbReference type="ChEBI" id="CHEBI:16526"/>
        <dbReference type="ChEBI" id="CHEBI:17544"/>
        <dbReference type="EC" id="4.2.1.1"/>
    </reaction>
</comment>
<dbReference type="InterPro" id="IPR015892">
    <property type="entry name" value="Carbonic_anhydrase_CS"/>
</dbReference>
<dbReference type="SUPFAM" id="SSF53056">
    <property type="entry name" value="beta-carbonic anhydrase, cab"/>
    <property type="match status" value="1"/>
</dbReference>
<dbReference type="InterPro" id="IPR036874">
    <property type="entry name" value="Carbonic_anhydrase_sf"/>
</dbReference>
<evidence type="ECO:0000256" key="1">
    <source>
        <dbReference type="ARBA" id="ARBA00001947"/>
    </source>
</evidence>
<dbReference type="EMBL" id="JBHTCF010000009">
    <property type="protein sequence ID" value="MFC7306894.1"/>
    <property type="molecule type" value="Genomic_DNA"/>
</dbReference>
<comment type="caution">
    <text evidence="10">The sequence shown here is derived from an EMBL/GenBank/DDBJ whole genome shotgun (WGS) entry which is preliminary data.</text>
</comment>
<comment type="cofactor">
    <cofactor evidence="1">
        <name>Zn(2+)</name>
        <dbReference type="ChEBI" id="CHEBI:29105"/>
    </cofactor>
</comment>
<evidence type="ECO:0000313" key="11">
    <source>
        <dbReference type="Proteomes" id="UP001596523"/>
    </source>
</evidence>
<dbReference type="InterPro" id="IPR001765">
    <property type="entry name" value="Carbonic_anhydrase"/>
</dbReference>
<dbReference type="Proteomes" id="UP001596523">
    <property type="component" value="Unassembled WGS sequence"/>
</dbReference>
<protein>
    <recommendedName>
        <fullName evidence="3 9">Carbonic anhydrase</fullName>
        <ecNumber evidence="3 9">4.2.1.1</ecNumber>
    </recommendedName>
    <alternativeName>
        <fullName evidence="9">Carbonate dehydratase</fullName>
    </alternativeName>
</protein>
<keyword evidence="11" id="KW-1185">Reference proteome</keyword>
<evidence type="ECO:0000256" key="5">
    <source>
        <dbReference type="ARBA" id="ARBA00022833"/>
    </source>
</evidence>
<sequence length="207" mass="22145">MHSFIDHARRFPGRIAATGEERERFGRLAQGQSPEALFITCSDSRVIPSLFTGAEPGQLFELRTAGNAVPDYGAAESASGEAATIEYAVSVLRVPDIVVCGHSHCGAVRARVHGDDLAAVPAVAGWLDRQLPHLPVGEAPADGVDDAAHVAASVQSHVKTQLERLRQYPCVSERLAAGELRLHGWYYAIDTGLVMEHDASADAFLPL</sequence>
<comment type="function">
    <text evidence="7">Catalyzes the reversible hydration of carbon dioxide to form bicarbonate.</text>
</comment>
<dbReference type="PANTHER" id="PTHR11002:SF76">
    <property type="entry name" value="CARBONIC ANHYDRASE"/>
    <property type="match status" value="1"/>
</dbReference>
<evidence type="ECO:0000256" key="8">
    <source>
        <dbReference type="ARBA" id="ARBA00048348"/>
    </source>
</evidence>
<name>A0ABW2JLA2_9ACTN</name>
<organism evidence="10 11">
    <name type="scientific">Streptomyces monticola</name>
    <dbReference type="NCBI Taxonomy" id="2666263"/>
    <lineage>
        <taxon>Bacteria</taxon>
        <taxon>Bacillati</taxon>
        <taxon>Actinomycetota</taxon>
        <taxon>Actinomycetes</taxon>
        <taxon>Kitasatosporales</taxon>
        <taxon>Streptomycetaceae</taxon>
        <taxon>Streptomyces</taxon>
    </lineage>
</organism>
<evidence type="ECO:0000313" key="10">
    <source>
        <dbReference type="EMBL" id="MFC7306894.1"/>
    </source>
</evidence>
<comment type="similarity">
    <text evidence="2 9">Belongs to the beta-class carbonic anhydrase family.</text>
</comment>
<dbReference type="PROSITE" id="PS00705">
    <property type="entry name" value="PROK_CO2_ANHYDRASE_2"/>
    <property type="match status" value="1"/>
</dbReference>